<reference evidence="1" key="1">
    <citation type="submission" date="2019-04" db="EMBL/GenBank/DDBJ databases">
        <title>Sequencing of skin fungus with MAO and IRED activity.</title>
        <authorList>
            <person name="Marsaioli A.J."/>
            <person name="Bonatto J.M.C."/>
            <person name="Reis Junior O."/>
        </authorList>
    </citation>
    <scope>NUCLEOTIDE SEQUENCE</scope>
    <source>
        <strain evidence="1">28M1</strain>
    </source>
</reference>
<evidence type="ECO:0000313" key="1">
    <source>
        <dbReference type="EMBL" id="KAF3029591.1"/>
    </source>
</evidence>
<keyword evidence="2" id="KW-1185">Reference proteome</keyword>
<comment type="caution">
    <text evidence="1">The sequence shown here is derived from an EMBL/GenBank/DDBJ whole genome shotgun (WGS) entry which is preliminary data.</text>
</comment>
<sequence length="225" mass="24815">MSAPPPSPADADPPLNHPIFVINNLHVSYRAEPEKIVLTAVSDPPDGAAITDLITDVTLTLLSTYYEYLQRHNVMDEEQAVRQYTMALTLGAVDLPEGIQYLSKDAVQAPLAMVEDNISMHAFTSTLSGASRSAFIDCVKSLYDTRVIEIRVHLPRAALADIQDWICVGVMLEQIAWASIKLYPSDITICLTLVVDRPCQHRLPPLVAQPLYEEPIAQVPGRAQQ</sequence>
<accession>A0A9P4WFH5</accession>
<proteinExistence type="predicted"/>
<dbReference type="AlphaFoldDB" id="A0A9P4WFH5"/>
<organism evidence="1 2">
    <name type="scientific">Didymella heteroderae</name>
    <dbReference type="NCBI Taxonomy" id="1769908"/>
    <lineage>
        <taxon>Eukaryota</taxon>
        <taxon>Fungi</taxon>
        <taxon>Dikarya</taxon>
        <taxon>Ascomycota</taxon>
        <taxon>Pezizomycotina</taxon>
        <taxon>Dothideomycetes</taxon>
        <taxon>Pleosporomycetidae</taxon>
        <taxon>Pleosporales</taxon>
        <taxon>Pleosporineae</taxon>
        <taxon>Didymellaceae</taxon>
        <taxon>Didymella</taxon>
    </lineage>
</organism>
<name>A0A9P4WFH5_9PLEO</name>
<protein>
    <submittedName>
        <fullName evidence="1">Uncharacterized protein</fullName>
    </submittedName>
</protein>
<dbReference type="EMBL" id="SWKV01000251">
    <property type="protein sequence ID" value="KAF3029591.1"/>
    <property type="molecule type" value="Genomic_DNA"/>
</dbReference>
<dbReference type="Proteomes" id="UP000758155">
    <property type="component" value="Unassembled WGS sequence"/>
</dbReference>
<gene>
    <name evidence="1" type="ORF">E8E12_000762</name>
</gene>
<evidence type="ECO:0000313" key="2">
    <source>
        <dbReference type="Proteomes" id="UP000758155"/>
    </source>
</evidence>